<evidence type="ECO:0000256" key="6">
    <source>
        <dbReference type="ARBA" id="ARBA00022679"/>
    </source>
</evidence>
<evidence type="ECO:0000256" key="8">
    <source>
        <dbReference type="ARBA" id="ARBA00023242"/>
    </source>
</evidence>
<dbReference type="CDD" id="cd02440">
    <property type="entry name" value="AdoMet_MTases"/>
    <property type="match status" value="1"/>
</dbReference>
<accession>A0A7S3C4T1</accession>
<feature type="region of interest" description="Disordered" evidence="9">
    <location>
        <begin position="272"/>
        <end position="291"/>
    </location>
</feature>
<evidence type="ECO:0008006" key="13">
    <source>
        <dbReference type="Google" id="ProtNLM"/>
    </source>
</evidence>
<dbReference type="InterPro" id="IPR029063">
    <property type="entry name" value="SAM-dependent_MTases_sf"/>
</dbReference>
<dbReference type="Pfam" id="PF08241">
    <property type="entry name" value="Methyltransf_11"/>
    <property type="match status" value="1"/>
</dbReference>
<dbReference type="PANTHER" id="PTHR12734:SF0">
    <property type="entry name" value="18S RRNA (GUANINE-N(7))-METHYLTRANSFERASE-RELATED"/>
    <property type="match status" value="1"/>
</dbReference>
<keyword evidence="8" id="KW-0539">Nucleus</keyword>
<dbReference type="InterPro" id="IPR039769">
    <property type="entry name" value="Bud23-like"/>
</dbReference>
<name>A0A7S3C4T1_9VIRI</name>
<keyword evidence="5" id="KW-0489">Methyltransferase</keyword>
<dbReference type="SUPFAM" id="SSF53335">
    <property type="entry name" value="S-adenosyl-L-methionine-dependent methyltransferases"/>
    <property type="match status" value="1"/>
</dbReference>
<dbReference type="InterPro" id="IPR013216">
    <property type="entry name" value="Methyltransf_11"/>
</dbReference>
<feature type="domain" description="Methyltransferase type 11" evidence="10">
    <location>
        <begin position="55"/>
        <end position="156"/>
    </location>
</feature>
<evidence type="ECO:0000256" key="7">
    <source>
        <dbReference type="ARBA" id="ARBA00022691"/>
    </source>
</evidence>
<dbReference type="Gene3D" id="3.40.50.150">
    <property type="entry name" value="Vaccinia Virus protein VP39"/>
    <property type="match status" value="1"/>
</dbReference>
<reference evidence="12" key="1">
    <citation type="submission" date="2021-01" db="EMBL/GenBank/DDBJ databases">
        <authorList>
            <person name="Corre E."/>
            <person name="Pelletier E."/>
            <person name="Niang G."/>
            <person name="Scheremetjew M."/>
            <person name="Finn R."/>
            <person name="Kale V."/>
            <person name="Holt S."/>
            <person name="Cochrane G."/>
            <person name="Meng A."/>
            <person name="Brown T."/>
            <person name="Cohen L."/>
        </authorList>
    </citation>
    <scope>NUCLEOTIDE SEQUENCE</scope>
    <source>
        <strain evidence="12">RCC927</strain>
    </source>
</reference>
<comment type="similarity">
    <text evidence="3">Belongs to the class I-like SAM-binding methyltransferase superfamily. BUD23/WBSCR22 family.</text>
</comment>
<gene>
    <name evidence="12" type="ORF">PSIN1315_LOCUS14554</name>
</gene>
<dbReference type="GO" id="GO:0016435">
    <property type="term" value="F:rRNA (guanine) methyltransferase activity"/>
    <property type="evidence" value="ECO:0007669"/>
    <property type="project" value="InterPro"/>
</dbReference>
<protein>
    <recommendedName>
        <fullName evidence="13">18S rRNA (Guanine-N(7))-methyltransferase</fullName>
    </recommendedName>
</protein>
<feature type="compositionally biased region" description="Basic and acidic residues" evidence="9">
    <location>
        <begin position="272"/>
        <end position="282"/>
    </location>
</feature>
<comment type="subcellular location">
    <subcellularLocation>
        <location evidence="2">Cytoplasm</location>
    </subcellularLocation>
    <subcellularLocation>
        <location evidence="1">Nucleus</location>
    </subcellularLocation>
</comment>
<evidence type="ECO:0000256" key="2">
    <source>
        <dbReference type="ARBA" id="ARBA00004496"/>
    </source>
</evidence>
<keyword evidence="7" id="KW-0949">S-adenosyl-L-methionine</keyword>
<evidence type="ECO:0000256" key="1">
    <source>
        <dbReference type="ARBA" id="ARBA00004123"/>
    </source>
</evidence>
<keyword evidence="6" id="KW-0808">Transferase</keyword>
<dbReference type="GO" id="GO:0005737">
    <property type="term" value="C:cytoplasm"/>
    <property type="evidence" value="ECO:0007669"/>
    <property type="project" value="UniProtKB-SubCell"/>
</dbReference>
<dbReference type="GO" id="GO:0070476">
    <property type="term" value="P:rRNA (guanine-N7)-methylation"/>
    <property type="evidence" value="ECO:0007669"/>
    <property type="project" value="InterPro"/>
</dbReference>
<keyword evidence="4" id="KW-0963">Cytoplasm</keyword>
<evidence type="ECO:0000313" key="12">
    <source>
        <dbReference type="EMBL" id="CAE0154191.1"/>
    </source>
</evidence>
<evidence type="ECO:0000256" key="4">
    <source>
        <dbReference type="ARBA" id="ARBA00022490"/>
    </source>
</evidence>
<dbReference type="Pfam" id="PF12589">
    <property type="entry name" value="WBS_methylT"/>
    <property type="match status" value="1"/>
</dbReference>
<dbReference type="PANTHER" id="PTHR12734">
    <property type="entry name" value="METHYLTRANSFERASE-RELATED"/>
    <property type="match status" value="1"/>
</dbReference>
<feature type="domain" description="18S rRNA (guanine(1575)-N(7))-methyltransferase Bud23 C-terminal" evidence="11">
    <location>
        <begin position="222"/>
        <end position="288"/>
    </location>
</feature>
<dbReference type="GO" id="GO:0005730">
    <property type="term" value="C:nucleolus"/>
    <property type="evidence" value="ECO:0007669"/>
    <property type="project" value="TreeGrafter"/>
</dbReference>
<evidence type="ECO:0000256" key="9">
    <source>
        <dbReference type="SAM" id="MobiDB-lite"/>
    </source>
</evidence>
<dbReference type="InterPro" id="IPR022238">
    <property type="entry name" value="Bud23_C"/>
</dbReference>
<dbReference type="EMBL" id="HBHY01022675">
    <property type="protein sequence ID" value="CAE0154191.1"/>
    <property type="molecule type" value="Transcribed_RNA"/>
</dbReference>
<sequence>MSRPELYGPAEVVYNREAAAKYTEASRNVEIQAKLTSRAIELLALPEDGRRKLLLDVGCGSGLSGEHISEEGHAWVGTDISKDMLDICEERAAGGSVCRSDMGDGLPFRSNAFDGCVSISAVQWLCNADRSRDVPKLRLKRFFHSLYRCLVRGARAVLQFYPHSPEQAELITSSAMKAGFSGGLVVDYPNSTKAKKYYLVLMAGAPCVEVPVGEMQLGDVLGTKTGSEQGRAREGLKLGKRARQLQKGGCLDEAAAKGKAWVKANKDKRRMRGLDVKRDSKFTARKRRARF</sequence>
<evidence type="ECO:0000259" key="11">
    <source>
        <dbReference type="Pfam" id="PF12589"/>
    </source>
</evidence>
<dbReference type="AlphaFoldDB" id="A0A7S3C4T1"/>
<dbReference type="FunFam" id="3.40.50.150:FF:000017">
    <property type="entry name" value="probable 18S rRNA (Guanine-N(7))-methyltransferase"/>
    <property type="match status" value="1"/>
</dbReference>
<evidence type="ECO:0000256" key="3">
    <source>
        <dbReference type="ARBA" id="ARBA00005547"/>
    </source>
</evidence>
<proteinExistence type="inferred from homology"/>
<evidence type="ECO:0000259" key="10">
    <source>
        <dbReference type="Pfam" id="PF08241"/>
    </source>
</evidence>
<evidence type="ECO:0000256" key="5">
    <source>
        <dbReference type="ARBA" id="ARBA00022603"/>
    </source>
</evidence>
<organism evidence="12">
    <name type="scientific">Prasinoderma singulare</name>
    <dbReference type="NCBI Taxonomy" id="676789"/>
    <lineage>
        <taxon>Eukaryota</taxon>
        <taxon>Viridiplantae</taxon>
        <taxon>Prasinodermophyta</taxon>
        <taxon>Prasinodermophyceae</taxon>
        <taxon>Prasinodermales</taxon>
        <taxon>Prasinodermaceae</taxon>
        <taxon>Prasinoderma</taxon>
    </lineage>
</organism>